<dbReference type="InterPro" id="IPR000668">
    <property type="entry name" value="Peptidase_C1A_C"/>
</dbReference>
<dbReference type="InterPro" id="IPR038765">
    <property type="entry name" value="Papain-like_cys_pep_sf"/>
</dbReference>
<comment type="similarity">
    <text evidence="1">Belongs to the peptidase C1 family.</text>
</comment>
<gene>
    <name evidence="4" type="ORF">CCMP2556_LOCUS9639</name>
</gene>
<sequence length="487" mass="54105">MAILDLNQKDLWEGQRLDAESLLAMRCISEEQGMDLLGSLYSKGSGKSNVKIRNPNDYVQAAVAKIIKEGGTGGGRNFTGNQTRQKAMELGLVLEDETLQLLSKMPLRASVKLLEAGQQASQRGEDPNAAIVFAKVCSACLAPEFLDQKKKSKKRVLCAGKTFVPYGMKAGGPPPAITKEYQPTKTGDLPGKVDLRNHMSPVEDQSQCNSCCANAVAGAFEYLNMLAVHESLSRFLKCIPHFQEECFEKARRHKVLEASRIPVDLDSMRRCLAEGHPIVFGLKLTQRFFRPRQGFCATPDPSDPQSADHGLHAMLLVGYNDRQSIFVVRNSWGPDWGDQGYGYVPYDYVANPQFNMGEQYAIKGLTEVDFTPDDDDGGDLELPGEDELDGADDIQQFDAEEDEAGDEDELLTDTMKMAETCFWDKDTGDLKAVDQATFVAAALLASRGDFGFAMPFVKEKMEKKFSETGTKEYTFDDLKEYWKEYYG</sequence>
<protein>
    <recommendedName>
        <fullName evidence="3">Peptidase C1A papain C-terminal domain-containing protein</fullName>
    </recommendedName>
</protein>
<dbReference type="EMBL" id="CAXAMN010004447">
    <property type="protein sequence ID" value="CAK9009379.1"/>
    <property type="molecule type" value="Genomic_DNA"/>
</dbReference>
<organism evidence="4 5">
    <name type="scientific">Durusdinium trenchii</name>
    <dbReference type="NCBI Taxonomy" id="1381693"/>
    <lineage>
        <taxon>Eukaryota</taxon>
        <taxon>Sar</taxon>
        <taxon>Alveolata</taxon>
        <taxon>Dinophyceae</taxon>
        <taxon>Suessiales</taxon>
        <taxon>Symbiodiniaceae</taxon>
        <taxon>Durusdinium</taxon>
    </lineage>
</organism>
<name>A0ABP0J4V9_9DINO</name>
<evidence type="ECO:0000256" key="1">
    <source>
        <dbReference type="ARBA" id="ARBA00008455"/>
    </source>
</evidence>
<comment type="caution">
    <text evidence="4">The sequence shown here is derived from an EMBL/GenBank/DDBJ whole genome shotgun (WGS) entry which is preliminary data.</text>
</comment>
<dbReference type="SMART" id="SM00645">
    <property type="entry name" value="Pept_C1"/>
    <property type="match status" value="1"/>
</dbReference>
<keyword evidence="2" id="KW-0865">Zymogen</keyword>
<dbReference type="CDD" id="cd02619">
    <property type="entry name" value="Peptidase_C1"/>
    <property type="match status" value="1"/>
</dbReference>
<dbReference type="Gene3D" id="3.90.70.10">
    <property type="entry name" value="Cysteine proteinases"/>
    <property type="match status" value="2"/>
</dbReference>
<dbReference type="PROSITE" id="PS00639">
    <property type="entry name" value="THIOL_PROTEASE_HIS"/>
    <property type="match status" value="1"/>
</dbReference>
<keyword evidence="5" id="KW-1185">Reference proteome</keyword>
<reference evidence="4 5" key="1">
    <citation type="submission" date="2024-02" db="EMBL/GenBank/DDBJ databases">
        <authorList>
            <person name="Chen Y."/>
            <person name="Shah S."/>
            <person name="Dougan E. K."/>
            <person name="Thang M."/>
            <person name="Chan C."/>
        </authorList>
    </citation>
    <scope>NUCLEOTIDE SEQUENCE [LARGE SCALE GENOMIC DNA]</scope>
</reference>
<proteinExistence type="inferred from homology"/>
<dbReference type="InterPro" id="IPR025660">
    <property type="entry name" value="Pept_his_AS"/>
</dbReference>
<evidence type="ECO:0000259" key="3">
    <source>
        <dbReference type="SMART" id="SM00645"/>
    </source>
</evidence>
<dbReference type="SUPFAM" id="SSF54001">
    <property type="entry name" value="Cysteine proteinases"/>
    <property type="match status" value="1"/>
</dbReference>
<dbReference type="PANTHER" id="PTHR12411">
    <property type="entry name" value="CYSTEINE PROTEASE FAMILY C1-RELATED"/>
    <property type="match status" value="1"/>
</dbReference>
<evidence type="ECO:0000256" key="2">
    <source>
        <dbReference type="ARBA" id="ARBA00023145"/>
    </source>
</evidence>
<evidence type="ECO:0000313" key="4">
    <source>
        <dbReference type="EMBL" id="CAK9009379.1"/>
    </source>
</evidence>
<dbReference type="Pfam" id="PF00112">
    <property type="entry name" value="Peptidase_C1"/>
    <property type="match status" value="1"/>
</dbReference>
<dbReference type="Proteomes" id="UP001642484">
    <property type="component" value="Unassembled WGS sequence"/>
</dbReference>
<accession>A0ABP0J4V9</accession>
<feature type="domain" description="Peptidase C1A papain C-terminal" evidence="3">
    <location>
        <begin position="189"/>
        <end position="365"/>
    </location>
</feature>
<dbReference type="InterPro" id="IPR013128">
    <property type="entry name" value="Peptidase_C1A"/>
</dbReference>
<evidence type="ECO:0000313" key="5">
    <source>
        <dbReference type="Proteomes" id="UP001642484"/>
    </source>
</evidence>